<evidence type="ECO:0000313" key="2">
    <source>
        <dbReference type="EMBL" id="CDS12128.1"/>
    </source>
</evidence>
<organism evidence="2">
    <name type="scientific">Lichtheimia ramosa</name>
    <dbReference type="NCBI Taxonomy" id="688394"/>
    <lineage>
        <taxon>Eukaryota</taxon>
        <taxon>Fungi</taxon>
        <taxon>Fungi incertae sedis</taxon>
        <taxon>Mucoromycota</taxon>
        <taxon>Mucoromycotina</taxon>
        <taxon>Mucoromycetes</taxon>
        <taxon>Mucorales</taxon>
        <taxon>Lichtheimiaceae</taxon>
        <taxon>Lichtheimia</taxon>
    </lineage>
</organism>
<feature type="region of interest" description="Disordered" evidence="1">
    <location>
        <begin position="159"/>
        <end position="246"/>
    </location>
</feature>
<gene>
    <name evidence="2" type="ORF">LRAMOSA04323</name>
</gene>
<name>A0A077WYM6_9FUNG</name>
<sequence>MLALAELCQLTPAELMAGVVAAPLLASLGVIAAVPGRLVHHSMDVIHVMSHHRHLSPHQQQQQFDSWLIHHQQSYDHKKQKNQSNHATMTRDLHREEQRLASFMQRLSHHPLWRGMRQQQQSSSSDMWTRFASWFGDYHHDQKLRASFLGTFKTQRQQQAIIASRQRRSALKDTASTTGAGTNTMNNHHTPHHRVIKKRRSNSNTALVNHQHEQQQQQQQPMDSSSSCCSSRSSTPKPSLRQHSPVIRSCRSVTELHRPVPCKALQLPPPWPSPSAGIADQLLQPRKWASFHDLRGESNLDLLATQATQQQPMQQFISSCSSSSSSSSPSSQSSSSSLPPPAIRSPPSHHFHHHHHHGTTSAIQLPSPSEMLARRHHPPPTGLV</sequence>
<evidence type="ECO:0000256" key="1">
    <source>
        <dbReference type="SAM" id="MobiDB-lite"/>
    </source>
</evidence>
<feature type="compositionally biased region" description="Low complexity" evidence="1">
    <location>
        <begin position="214"/>
        <end position="234"/>
    </location>
</feature>
<dbReference type="AlphaFoldDB" id="A0A077WYM6"/>
<feature type="compositionally biased region" description="Basic residues" evidence="1">
    <location>
        <begin position="347"/>
        <end position="358"/>
    </location>
</feature>
<accession>A0A077WYM6</accession>
<dbReference type="OrthoDB" id="2282384at2759"/>
<feature type="compositionally biased region" description="Low complexity" evidence="1">
    <location>
        <begin position="311"/>
        <end position="337"/>
    </location>
</feature>
<feature type="region of interest" description="Disordered" evidence="1">
    <location>
        <begin position="311"/>
        <end position="364"/>
    </location>
</feature>
<proteinExistence type="predicted"/>
<feature type="compositionally biased region" description="Basic residues" evidence="1">
    <location>
        <begin position="189"/>
        <end position="201"/>
    </location>
</feature>
<protein>
    <submittedName>
        <fullName evidence="2">Uncharacterized protein</fullName>
    </submittedName>
</protein>
<dbReference type="EMBL" id="LK023357">
    <property type="protein sequence ID" value="CDS12128.1"/>
    <property type="molecule type" value="Genomic_DNA"/>
</dbReference>
<reference evidence="2" key="1">
    <citation type="journal article" date="2014" name="Genome Announc.">
        <title>De novo whole-genome sequence and genome annotation of Lichtheimia ramosa.</title>
        <authorList>
            <person name="Linde J."/>
            <person name="Schwartze V."/>
            <person name="Binder U."/>
            <person name="Lass-Florl C."/>
            <person name="Voigt K."/>
            <person name="Horn F."/>
        </authorList>
    </citation>
    <scope>NUCLEOTIDE SEQUENCE</scope>
    <source>
        <strain evidence="2">JMRC FSU:6197</strain>
    </source>
</reference>